<evidence type="ECO:0000313" key="2">
    <source>
        <dbReference type="Proteomes" id="UP000324222"/>
    </source>
</evidence>
<organism evidence="1 2">
    <name type="scientific">Portunus trituberculatus</name>
    <name type="common">Swimming crab</name>
    <name type="synonym">Neptunus trituberculatus</name>
    <dbReference type="NCBI Taxonomy" id="210409"/>
    <lineage>
        <taxon>Eukaryota</taxon>
        <taxon>Metazoa</taxon>
        <taxon>Ecdysozoa</taxon>
        <taxon>Arthropoda</taxon>
        <taxon>Crustacea</taxon>
        <taxon>Multicrustacea</taxon>
        <taxon>Malacostraca</taxon>
        <taxon>Eumalacostraca</taxon>
        <taxon>Eucarida</taxon>
        <taxon>Decapoda</taxon>
        <taxon>Pleocyemata</taxon>
        <taxon>Brachyura</taxon>
        <taxon>Eubrachyura</taxon>
        <taxon>Portunoidea</taxon>
        <taxon>Portunidae</taxon>
        <taxon>Portuninae</taxon>
        <taxon>Portunus</taxon>
    </lineage>
</organism>
<reference evidence="1 2" key="1">
    <citation type="submission" date="2019-05" db="EMBL/GenBank/DDBJ databases">
        <title>Another draft genome of Portunus trituberculatus and its Hox gene families provides insights of decapod evolution.</title>
        <authorList>
            <person name="Jeong J.-H."/>
            <person name="Song I."/>
            <person name="Kim S."/>
            <person name="Choi T."/>
            <person name="Kim D."/>
            <person name="Ryu S."/>
            <person name="Kim W."/>
        </authorList>
    </citation>
    <scope>NUCLEOTIDE SEQUENCE [LARGE SCALE GENOMIC DNA]</scope>
    <source>
        <tissue evidence="1">Muscle</tissue>
    </source>
</reference>
<keyword evidence="2" id="KW-1185">Reference proteome</keyword>
<comment type="caution">
    <text evidence="1">The sequence shown here is derived from an EMBL/GenBank/DDBJ whole genome shotgun (WGS) entry which is preliminary data.</text>
</comment>
<dbReference type="Proteomes" id="UP000324222">
    <property type="component" value="Unassembled WGS sequence"/>
</dbReference>
<evidence type="ECO:0000313" key="1">
    <source>
        <dbReference type="EMBL" id="MPC60985.1"/>
    </source>
</evidence>
<protein>
    <submittedName>
        <fullName evidence="1">Uncharacterized protein</fullName>
    </submittedName>
</protein>
<dbReference type="EMBL" id="VSRR010018098">
    <property type="protein sequence ID" value="MPC60985.1"/>
    <property type="molecule type" value="Genomic_DNA"/>
</dbReference>
<gene>
    <name evidence="1" type="ORF">E2C01_055047</name>
</gene>
<proteinExistence type="predicted"/>
<name>A0A5B7GU92_PORTR</name>
<dbReference type="AlphaFoldDB" id="A0A5B7GU92"/>
<accession>A0A5B7GU92</accession>
<sequence>MIMPSSNTIPVYVGGTSHPFNYVVLPDDPYPSLPSPDLFASRGRTDEGDRNMCLIRCNF</sequence>